<dbReference type="GO" id="GO:0003677">
    <property type="term" value="F:DNA binding"/>
    <property type="evidence" value="ECO:0007669"/>
    <property type="project" value="UniProtKB-KW"/>
</dbReference>
<gene>
    <name evidence="8" type="ORF">HG543_21330</name>
</gene>
<dbReference type="Gene3D" id="1.10.10.10">
    <property type="entry name" value="Winged helix-like DNA-binding domain superfamily/Winged helix DNA-binding domain"/>
    <property type="match status" value="1"/>
</dbReference>
<feature type="domain" description="RNA polymerase sigma-70 region 2" evidence="6">
    <location>
        <begin position="25"/>
        <end position="90"/>
    </location>
</feature>
<evidence type="ECO:0000256" key="3">
    <source>
        <dbReference type="ARBA" id="ARBA00023082"/>
    </source>
</evidence>
<protein>
    <submittedName>
        <fullName evidence="8">RNA polymerase sigma factor</fullName>
    </submittedName>
</protein>
<accession>A0A848LHB0</accession>
<dbReference type="GO" id="GO:0016987">
    <property type="term" value="F:sigma factor activity"/>
    <property type="evidence" value="ECO:0007669"/>
    <property type="project" value="UniProtKB-KW"/>
</dbReference>
<keyword evidence="4" id="KW-0238">DNA-binding</keyword>
<evidence type="ECO:0000259" key="6">
    <source>
        <dbReference type="Pfam" id="PF04542"/>
    </source>
</evidence>
<dbReference type="AlphaFoldDB" id="A0A848LHB0"/>
<sequence length="193" mass="22401">MRAKARLWVVKAPQGGGFEAFAWRIQPTLFAILGKYCGGIESDLEDLVHDVLLRALLRWEHVKLLDEDAQRAWMGRVAHNCFLDRCRRRGSEANRMEALLHMHEQSERFDEEFEPELWEFVGPEDLLQAIEKLSSPKLRRTFELYLQGLSYAEIGAETGDKSGTVGARLTRARQELRVLLRKPAEQRRQERGR</sequence>
<evidence type="ECO:0000256" key="4">
    <source>
        <dbReference type="ARBA" id="ARBA00023125"/>
    </source>
</evidence>
<dbReference type="NCBIfam" id="TIGR02937">
    <property type="entry name" value="sigma70-ECF"/>
    <property type="match status" value="1"/>
</dbReference>
<dbReference type="InterPro" id="IPR013325">
    <property type="entry name" value="RNA_pol_sigma_r2"/>
</dbReference>
<keyword evidence="3" id="KW-0731">Sigma factor</keyword>
<reference evidence="8 9" key="1">
    <citation type="submission" date="2020-04" db="EMBL/GenBank/DDBJ databases">
        <title>Draft genome of Pyxidicoccus fallax type strain.</title>
        <authorList>
            <person name="Whitworth D.E."/>
        </authorList>
    </citation>
    <scope>NUCLEOTIDE SEQUENCE [LARGE SCALE GENOMIC DNA]</scope>
    <source>
        <strain evidence="8 9">DSM 14698</strain>
    </source>
</reference>
<keyword evidence="5" id="KW-0804">Transcription</keyword>
<dbReference type="Gene3D" id="1.10.1740.10">
    <property type="match status" value="1"/>
</dbReference>
<dbReference type="SUPFAM" id="SSF88946">
    <property type="entry name" value="Sigma2 domain of RNA polymerase sigma factors"/>
    <property type="match status" value="1"/>
</dbReference>
<proteinExistence type="inferred from homology"/>
<keyword evidence="2" id="KW-0805">Transcription regulation</keyword>
<dbReference type="SUPFAM" id="SSF88659">
    <property type="entry name" value="Sigma3 and sigma4 domains of RNA polymerase sigma factors"/>
    <property type="match status" value="1"/>
</dbReference>
<dbReference type="GO" id="GO:0006352">
    <property type="term" value="P:DNA-templated transcription initiation"/>
    <property type="evidence" value="ECO:0007669"/>
    <property type="project" value="InterPro"/>
</dbReference>
<dbReference type="InterPro" id="IPR039425">
    <property type="entry name" value="RNA_pol_sigma-70-like"/>
</dbReference>
<dbReference type="RefSeq" id="WP_169346665.1">
    <property type="nucleotide sequence ID" value="NZ_JABBJJ010000097.1"/>
</dbReference>
<dbReference type="PANTHER" id="PTHR43133:SF8">
    <property type="entry name" value="RNA POLYMERASE SIGMA FACTOR HI_1459-RELATED"/>
    <property type="match status" value="1"/>
</dbReference>
<dbReference type="InterPro" id="IPR007627">
    <property type="entry name" value="RNA_pol_sigma70_r2"/>
</dbReference>
<evidence type="ECO:0000256" key="2">
    <source>
        <dbReference type="ARBA" id="ARBA00023015"/>
    </source>
</evidence>
<dbReference type="InterPro" id="IPR013249">
    <property type="entry name" value="RNA_pol_sigma70_r4_t2"/>
</dbReference>
<comment type="caution">
    <text evidence="8">The sequence shown here is derived from an EMBL/GenBank/DDBJ whole genome shotgun (WGS) entry which is preliminary data.</text>
</comment>
<dbReference type="Proteomes" id="UP000518300">
    <property type="component" value="Unassembled WGS sequence"/>
</dbReference>
<dbReference type="InterPro" id="IPR013324">
    <property type="entry name" value="RNA_pol_sigma_r3/r4-like"/>
</dbReference>
<organism evidence="8 9">
    <name type="scientific">Pyxidicoccus fallax</name>
    <dbReference type="NCBI Taxonomy" id="394095"/>
    <lineage>
        <taxon>Bacteria</taxon>
        <taxon>Pseudomonadati</taxon>
        <taxon>Myxococcota</taxon>
        <taxon>Myxococcia</taxon>
        <taxon>Myxococcales</taxon>
        <taxon>Cystobacterineae</taxon>
        <taxon>Myxococcaceae</taxon>
        <taxon>Pyxidicoccus</taxon>
    </lineage>
</organism>
<keyword evidence="9" id="KW-1185">Reference proteome</keyword>
<feature type="domain" description="RNA polymerase sigma factor 70 region 4 type 2" evidence="7">
    <location>
        <begin position="125"/>
        <end position="176"/>
    </location>
</feature>
<dbReference type="PANTHER" id="PTHR43133">
    <property type="entry name" value="RNA POLYMERASE ECF-TYPE SIGMA FACTO"/>
    <property type="match status" value="1"/>
</dbReference>
<dbReference type="InterPro" id="IPR036388">
    <property type="entry name" value="WH-like_DNA-bd_sf"/>
</dbReference>
<name>A0A848LHB0_9BACT</name>
<dbReference type="Pfam" id="PF08281">
    <property type="entry name" value="Sigma70_r4_2"/>
    <property type="match status" value="1"/>
</dbReference>
<dbReference type="Pfam" id="PF04542">
    <property type="entry name" value="Sigma70_r2"/>
    <property type="match status" value="1"/>
</dbReference>
<evidence type="ECO:0000256" key="5">
    <source>
        <dbReference type="ARBA" id="ARBA00023163"/>
    </source>
</evidence>
<comment type="similarity">
    <text evidence="1">Belongs to the sigma-70 factor family. ECF subfamily.</text>
</comment>
<dbReference type="EMBL" id="JABBJJ010000097">
    <property type="protein sequence ID" value="NMO17383.1"/>
    <property type="molecule type" value="Genomic_DNA"/>
</dbReference>
<evidence type="ECO:0000256" key="1">
    <source>
        <dbReference type="ARBA" id="ARBA00010641"/>
    </source>
</evidence>
<evidence type="ECO:0000313" key="9">
    <source>
        <dbReference type="Proteomes" id="UP000518300"/>
    </source>
</evidence>
<dbReference type="InterPro" id="IPR014284">
    <property type="entry name" value="RNA_pol_sigma-70_dom"/>
</dbReference>
<evidence type="ECO:0000259" key="7">
    <source>
        <dbReference type="Pfam" id="PF08281"/>
    </source>
</evidence>
<evidence type="ECO:0000313" key="8">
    <source>
        <dbReference type="EMBL" id="NMO17383.1"/>
    </source>
</evidence>